<dbReference type="EMBL" id="JACHDB010000001">
    <property type="protein sequence ID" value="MBB5431247.1"/>
    <property type="molecule type" value="Genomic_DNA"/>
</dbReference>
<dbReference type="RefSeq" id="WP_184390602.1">
    <property type="nucleotide sequence ID" value="NZ_BAAAJD010000007.1"/>
</dbReference>
<gene>
    <name evidence="2" type="ORF">HDA36_001331</name>
</gene>
<dbReference type="CDD" id="cd00093">
    <property type="entry name" value="HTH_XRE"/>
    <property type="match status" value="1"/>
</dbReference>
<dbReference type="InterPro" id="IPR010982">
    <property type="entry name" value="Lambda_DNA-bd_dom_sf"/>
</dbReference>
<sequence>MLFSMQSDKSEHRRKQIRRWGGELRRLRELAGFTQAELGDSVGYSGPQISALERGTRRPSRKAIEKLDGSLSTGGALARLWVELHEPPDVPEPWRDFLIVERESVEIREYAGMIIPGLAQTSDYARGVLHPGREPLEDEETEELVRVRLERLGRLRSDVRVWMVIEEAVLRRVVRSPRVQAEALAHLADLAETRRVRVAIIPSEAPLRPALAGSFRVARVSDGRMLAFAEYVGGETLITQSNKVGELLGYFGDLQADSLSTEESVKLIRKVEGELR</sequence>
<dbReference type="GO" id="GO:0003677">
    <property type="term" value="F:DNA binding"/>
    <property type="evidence" value="ECO:0007669"/>
    <property type="project" value="InterPro"/>
</dbReference>
<dbReference type="SUPFAM" id="SSF47413">
    <property type="entry name" value="lambda repressor-like DNA-binding domains"/>
    <property type="match status" value="1"/>
</dbReference>
<comment type="caution">
    <text evidence="2">The sequence shown here is derived from an EMBL/GenBank/DDBJ whole genome shotgun (WGS) entry which is preliminary data.</text>
</comment>
<dbReference type="Pfam" id="PF13560">
    <property type="entry name" value="HTH_31"/>
    <property type="match status" value="1"/>
</dbReference>
<accession>A0A7W8VCI8</accession>
<evidence type="ECO:0000313" key="2">
    <source>
        <dbReference type="EMBL" id="MBB5431247.1"/>
    </source>
</evidence>
<dbReference type="PROSITE" id="PS50943">
    <property type="entry name" value="HTH_CROC1"/>
    <property type="match status" value="1"/>
</dbReference>
<organism evidence="2 3">
    <name type="scientific">Nocardiopsis composta</name>
    <dbReference type="NCBI Taxonomy" id="157465"/>
    <lineage>
        <taxon>Bacteria</taxon>
        <taxon>Bacillati</taxon>
        <taxon>Actinomycetota</taxon>
        <taxon>Actinomycetes</taxon>
        <taxon>Streptosporangiales</taxon>
        <taxon>Nocardiopsidaceae</taxon>
        <taxon>Nocardiopsis</taxon>
    </lineage>
</organism>
<dbReference type="SMART" id="SM00530">
    <property type="entry name" value="HTH_XRE"/>
    <property type="match status" value="1"/>
</dbReference>
<dbReference type="Pfam" id="PF19054">
    <property type="entry name" value="DUF5753"/>
    <property type="match status" value="1"/>
</dbReference>
<dbReference type="InterPro" id="IPR001387">
    <property type="entry name" value="Cro/C1-type_HTH"/>
</dbReference>
<feature type="domain" description="HTH cro/C1-type" evidence="1">
    <location>
        <begin position="24"/>
        <end position="67"/>
    </location>
</feature>
<proteinExistence type="predicted"/>
<reference evidence="2 3" key="1">
    <citation type="submission" date="2020-08" db="EMBL/GenBank/DDBJ databases">
        <title>Sequencing the genomes of 1000 actinobacteria strains.</title>
        <authorList>
            <person name="Klenk H.-P."/>
        </authorList>
    </citation>
    <scope>NUCLEOTIDE SEQUENCE [LARGE SCALE GENOMIC DNA]</scope>
    <source>
        <strain evidence="2 3">DSM 44551</strain>
    </source>
</reference>
<evidence type="ECO:0000313" key="3">
    <source>
        <dbReference type="Proteomes" id="UP000572635"/>
    </source>
</evidence>
<name>A0A7W8VCI8_9ACTN</name>
<dbReference type="Gene3D" id="1.10.260.40">
    <property type="entry name" value="lambda repressor-like DNA-binding domains"/>
    <property type="match status" value="1"/>
</dbReference>
<keyword evidence="3" id="KW-1185">Reference proteome</keyword>
<protein>
    <submittedName>
        <fullName evidence="2">Transcriptional regulator with XRE-family HTH domain</fullName>
    </submittedName>
</protein>
<evidence type="ECO:0000259" key="1">
    <source>
        <dbReference type="PROSITE" id="PS50943"/>
    </source>
</evidence>
<dbReference type="AlphaFoldDB" id="A0A7W8VCI8"/>
<dbReference type="Proteomes" id="UP000572635">
    <property type="component" value="Unassembled WGS sequence"/>
</dbReference>
<dbReference type="InterPro" id="IPR043917">
    <property type="entry name" value="DUF5753"/>
</dbReference>